<comment type="caution">
    <text evidence="2">The sequence shown here is derived from an EMBL/GenBank/DDBJ whole genome shotgun (WGS) entry which is preliminary data.</text>
</comment>
<evidence type="ECO:0000313" key="2">
    <source>
        <dbReference type="EMBL" id="MFC7323515.1"/>
    </source>
</evidence>
<sequence length="136" mass="14368">MERRTERMRERGLAATVLVCTNERAEHAACAAADGAAVADAARDWLRERDRYWSEVAVAETSCLGLCSEAGAAVVVHPRDEWFAAVTPGDVPALMAQLFESGADDGDADDEDTEDAAAEETVPDDAADATDPATIG</sequence>
<proteinExistence type="predicted"/>
<evidence type="ECO:0000256" key="1">
    <source>
        <dbReference type="SAM" id="MobiDB-lite"/>
    </source>
</evidence>
<feature type="region of interest" description="Disordered" evidence="1">
    <location>
        <begin position="99"/>
        <end position="136"/>
    </location>
</feature>
<gene>
    <name evidence="2" type="ORF">ACFQMF_02845</name>
</gene>
<reference evidence="2 3" key="1">
    <citation type="journal article" date="2019" name="Int. J. Syst. Evol. Microbiol.">
        <title>The Global Catalogue of Microorganisms (GCM) 10K type strain sequencing project: providing services to taxonomists for standard genome sequencing and annotation.</title>
        <authorList>
            <consortium name="The Broad Institute Genomics Platform"/>
            <consortium name="The Broad Institute Genome Sequencing Center for Infectious Disease"/>
            <person name="Wu L."/>
            <person name="Ma J."/>
        </authorList>
    </citation>
    <scope>NUCLEOTIDE SEQUENCE [LARGE SCALE GENOMIC DNA]</scope>
    <source>
        <strain evidence="2 3">CGMCC 1.12554</strain>
    </source>
</reference>
<dbReference type="CDD" id="cd02980">
    <property type="entry name" value="TRX_Fd_family"/>
    <property type="match status" value="1"/>
</dbReference>
<dbReference type="SUPFAM" id="SSF52833">
    <property type="entry name" value="Thioredoxin-like"/>
    <property type="match status" value="1"/>
</dbReference>
<keyword evidence="3" id="KW-1185">Reference proteome</keyword>
<dbReference type="AlphaFoldDB" id="A0ABD6AI10"/>
<dbReference type="EMBL" id="JBHTBL010000001">
    <property type="protein sequence ID" value="MFC7323515.1"/>
    <property type="molecule type" value="Genomic_DNA"/>
</dbReference>
<dbReference type="Proteomes" id="UP001596545">
    <property type="component" value="Unassembled WGS sequence"/>
</dbReference>
<organism evidence="2 3">
    <name type="scientific">Halorubrum rutilum</name>
    <dbReference type="NCBI Taxonomy" id="1364933"/>
    <lineage>
        <taxon>Archaea</taxon>
        <taxon>Methanobacteriati</taxon>
        <taxon>Methanobacteriota</taxon>
        <taxon>Stenosarchaea group</taxon>
        <taxon>Halobacteria</taxon>
        <taxon>Halobacteriales</taxon>
        <taxon>Haloferacaceae</taxon>
        <taxon>Halorubrum</taxon>
    </lineage>
</organism>
<feature type="compositionally biased region" description="Acidic residues" evidence="1">
    <location>
        <begin position="102"/>
        <end position="128"/>
    </location>
</feature>
<name>A0ABD6AI10_9EURY</name>
<accession>A0ABD6AI10</accession>
<dbReference type="RefSeq" id="WP_379791513.1">
    <property type="nucleotide sequence ID" value="NZ_JANHDN010000001.1"/>
</dbReference>
<protein>
    <submittedName>
        <fullName evidence="2">(2Fe-2S) ferredoxin domain-containing protein</fullName>
    </submittedName>
</protein>
<evidence type="ECO:0000313" key="3">
    <source>
        <dbReference type="Proteomes" id="UP001596545"/>
    </source>
</evidence>
<dbReference type="Gene3D" id="3.40.30.10">
    <property type="entry name" value="Glutaredoxin"/>
    <property type="match status" value="1"/>
</dbReference>
<dbReference type="InterPro" id="IPR036249">
    <property type="entry name" value="Thioredoxin-like_sf"/>
</dbReference>